<name>A0A2T4Z8K2_9BACL</name>
<feature type="domain" description="AB hydrolase-1" evidence="2">
    <location>
        <begin position="257"/>
        <end position="378"/>
    </location>
</feature>
<evidence type="ECO:0000256" key="1">
    <source>
        <dbReference type="SAM" id="Phobius"/>
    </source>
</evidence>
<feature type="transmembrane region" description="Helical" evidence="1">
    <location>
        <begin position="195"/>
        <end position="218"/>
    </location>
</feature>
<dbReference type="Proteomes" id="UP000241639">
    <property type="component" value="Unassembled WGS sequence"/>
</dbReference>
<evidence type="ECO:0000259" key="2">
    <source>
        <dbReference type="Pfam" id="PF00561"/>
    </source>
</evidence>
<organism evidence="3 4">
    <name type="scientific">Desmospora activa DSM 45169</name>
    <dbReference type="NCBI Taxonomy" id="1121389"/>
    <lineage>
        <taxon>Bacteria</taxon>
        <taxon>Bacillati</taxon>
        <taxon>Bacillota</taxon>
        <taxon>Bacilli</taxon>
        <taxon>Bacillales</taxon>
        <taxon>Thermoactinomycetaceae</taxon>
        <taxon>Desmospora</taxon>
    </lineage>
</organism>
<dbReference type="InterPro" id="IPR029058">
    <property type="entry name" value="AB_hydrolase_fold"/>
</dbReference>
<evidence type="ECO:0000313" key="3">
    <source>
        <dbReference type="EMBL" id="PTM58180.1"/>
    </source>
</evidence>
<proteinExistence type="predicted"/>
<dbReference type="GO" id="GO:0046503">
    <property type="term" value="P:glycerolipid catabolic process"/>
    <property type="evidence" value="ECO:0007669"/>
    <property type="project" value="TreeGrafter"/>
</dbReference>
<feature type="transmembrane region" description="Helical" evidence="1">
    <location>
        <begin position="77"/>
        <end position="95"/>
    </location>
</feature>
<keyword evidence="1" id="KW-0472">Membrane</keyword>
<dbReference type="InterPro" id="IPR000073">
    <property type="entry name" value="AB_hydrolase_1"/>
</dbReference>
<dbReference type="Pfam" id="PF00561">
    <property type="entry name" value="Abhydrolase_1"/>
    <property type="match status" value="1"/>
</dbReference>
<dbReference type="RefSeq" id="WP_107725014.1">
    <property type="nucleotide sequence ID" value="NZ_PZZP01000001.1"/>
</dbReference>
<dbReference type="EMBL" id="PZZP01000001">
    <property type="protein sequence ID" value="PTM58180.1"/>
    <property type="molecule type" value="Genomic_DNA"/>
</dbReference>
<dbReference type="Gene3D" id="3.40.50.1820">
    <property type="entry name" value="alpha/beta hydrolase"/>
    <property type="match status" value="1"/>
</dbReference>
<dbReference type="OrthoDB" id="9805423at2"/>
<feature type="transmembrane region" description="Helical" evidence="1">
    <location>
        <begin position="12"/>
        <end position="35"/>
    </location>
</feature>
<sequence>MGILYGLETPLMVLYLFIWIMLGWLSGHLGFVSGWDQVKKNIRMINVYTYLVGLLTVLIVIEGALGFGYLFEKDKQWFNFILLILPLASVCFLSLPKTKRILEAVDTTNDEMNTEIRRLTTARSFVLPYQLGVYATTINLCFFLFPYGSITITDYLIPCALLLVLLIALWFRYSRRQRIMSKQDFSVQGNWINRIIRISVSLALFSGSIAAFLTLAVVTTISNGESEENRIDHVEVKSGYVETEGDNLYYEVRGEGPPLLMIPGGGGDAGFYTYVADILADEYQVITYDRRGNSRSTRHDPQNFEVSQQARDAVAVLRATNHDSAYVFGNSGGAIFALEMAEKFPETIQAVVVHEPPTVKVLPDRDKWLTLFSDIYQTANRLGVEWANLQFAFSVGVPASAFTHIPQDFQERNAENTETLIQNEMLPAINYEPNIEKLKRNGVKVIMAAGELSLEKERFYAQTALILAKQLDAEFVIFPGHHLSYFDSPAEWAETLRQAFQD</sequence>
<feature type="transmembrane region" description="Helical" evidence="1">
    <location>
        <begin position="47"/>
        <end position="71"/>
    </location>
</feature>
<accession>A0A2T4Z8K2</accession>
<dbReference type="GO" id="GO:0004806">
    <property type="term" value="F:triacylglycerol lipase activity"/>
    <property type="evidence" value="ECO:0007669"/>
    <property type="project" value="TreeGrafter"/>
</dbReference>
<feature type="transmembrane region" description="Helical" evidence="1">
    <location>
        <begin position="126"/>
        <end position="149"/>
    </location>
</feature>
<keyword evidence="1" id="KW-0812">Transmembrane</keyword>
<dbReference type="SUPFAM" id="SSF53474">
    <property type="entry name" value="alpha/beta-Hydrolases"/>
    <property type="match status" value="1"/>
</dbReference>
<evidence type="ECO:0000313" key="4">
    <source>
        <dbReference type="Proteomes" id="UP000241639"/>
    </source>
</evidence>
<keyword evidence="4" id="KW-1185">Reference proteome</keyword>
<dbReference type="PANTHER" id="PTHR43433:SF5">
    <property type="entry name" value="AB HYDROLASE-1 DOMAIN-CONTAINING PROTEIN"/>
    <property type="match status" value="1"/>
</dbReference>
<dbReference type="AlphaFoldDB" id="A0A2T4Z8K2"/>
<protein>
    <submittedName>
        <fullName evidence="3">Pimeloyl-ACP methyl ester carboxylesterase</fullName>
    </submittedName>
</protein>
<gene>
    <name evidence="3" type="ORF">C8J48_0758</name>
</gene>
<dbReference type="InterPro" id="IPR050471">
    <property type="entry name" value="AB_hydrolase"/>
</dbReference>
<comment type="caution">
    <text evidence="3">The sequence shown here is derived from an EMBL/GenBank/DDBJ whole genome shotgun (WGS) entry which is preliminary data.</text>
</comment>
<keyword evidence="1" id="KW-1133">Transmembrane helix</keyword>
<dbReference type="PANTHER" id="PTHR43433">
    <property type="entry name" value="HYDROLASE, ALPHA/BETA FOLD FAMILY PROTEIN"/>
    <property type="match status" value="1"/>
</dbReference>
<reference evidence="3 4" key="1">
    <citation type="submission" date="2018-04" db="EMBL/GenBank/DDBJ databases">
        <title>Genomic Encyclopedia of Archaeal and Bacterial Type Strains, Phase II (KMG-II): from individual species to whole genera.</title>
        <authorList>
            <person name="Goeker M."/>
        </authorList>
    </citation>
    <scope>NUCLEOTIDE SEQUENCE [LARGE SCALE GENOMIC DNA]</scope>
    <source>
        <strain evidence="3 4">DSM 45169</strain>
    </source>
</reference>
<feature type="transmembrane region" description="Helical" evidence="1">
    <location>
        <begin position="155"/>
        <end position="174"/>
    </location>
</feature>